<organism evidence="2 3">
    <name type="scientific">Hamadaea flava</name>
    <dbReference type="NCBI Taxonomy" id="1742688"/>
    <lineage>
        <taxon>Bacteria</taxon>
        <taxon>Bacillati</taxon>
        <taxon>Actinomycetota</taxon>
        <taxon>Actinomycetes</taxon>
        <taxon>Micromonosporales</taxon>
        <taxon>Micromonosporaceae</taxon>
        <taxon>Hamadaea</taxon>
    </lineage>
</organism>
<feature type="chain" id="PRO_5046595355" evidence="1">
    <location>
        <begin position="26"/>
        <end position="447"/>
    </location>
</feature>
<keyword evidence="1" id="KW-0732">Signal</keyword>
<dbReference type="InterPro" id="IPR006059">
    <property type="entry name" value="SBP"/>
</dbReference>
<dbReference type="RefSeq" id="WP_253761375.1">
    <property type="nucleotide sequence ID" value="NZ_JAMZDZ010000001.1"/>
</dbReference>
<dbReference type="Gene3D" id="3.40.190.10">
    <property type="entry name" value="Periplasmic binding protein-like II"/>
    <property type="match status" value="2"/>
</dbReference>
<dbReference type="PROSITE" id="PS51318">
    <property type="entry name" value="TAT"/>
    <property type="match status" value="1"/>
</dbReference>
<dbReference type="EMBL" id="JBHSAY010000015">
    <property type="protein sequence ID" value="MFC4134475.1"/>
    <property type="molecule type" value="Genomic_DNA"/>
</dbReference>
<accession>A0ABV8LTS6</accession>
<dbReference type="CDD" id="cd14748">
    <property type="entry name" value="PBP2_UgpB"/>
    <property type="match status" value="1"/>
</dbReference>
<dbReference type="PANTHER" id="PTHR43649:SF30">
    <property type="entry name" value="ABC TRANSPORTER SUBSTRATE-BINDING PROTEIN"/>
    <property type="match status" value="1"/>
</dbReference>
<gene>
    <name evidence="2" type="ORF">ACFOZ4_28015</name>
</gene>
<feature type="signal peptide" evidence="1">
    <location>
        <begin position="1"/>
        <end position="25"/>
    </location>
</feature>
<protein>
    <submittedName>
        <fullName evidence="2">ABC transporter substrate-binding protein</fullName>
    </submittedName>
</protein>
<dbReference type="InterPro" id="IPR050490">
    <property type="entry name" value="Bact_solute-bd_prot1"/>
</dbReference>
<sequence>MKTSLSRRSLLGLAGGALLAGPLAACGGGSGGGAGGFSQPEGKVPAQYGKRQRVVIWFPYTGATGDAFTKLVGKFNDSQQNIYLEAQFQGTYDEVAQKLAAGMQARQVPDMCIFSEVTWRKFYLNDALEPLNGYFGNGLATTDYVDTLIAEGTVKNDTWWVPFGRSTPLFYYNKTMFAQAGLPDRGPKTWAELREWAPALQKVKVNGQSPKLHAYPQVDGDWMFQGAVWQWDGNYSKNLDVTIDQGGAVEAGEFQRTLIHTDKQAYMAKSPKVDFANGLIATLQESTGTLGSLLKDAKFEVGAAFVPEQKKFGCPTGGGGLSLLAGVPKDRKQAAFEFIKFAAQAENAAQWSVDTGYLPATKAALTAPAMAQRFTERPAFKVAVDQLPKTQAQDIVRLMVPNANKVIYGGLQKIYADNKPAQEVFTEVATELRKNTDSVRDAISKHI</sequence>
<proteinExistence type="predicted"/>
<dbReference type="Proteomes" id="UP001595816">
    <property type="component" value="Unassembled WGS sequence"/>
</dbReference>
<evidence type="ECO:0000313" key="3">
    <source>
        <dbReference type="Proteomes" id="UP001595816"/>
    </source>
</evidence>
<dbReference type="Pfam" id="PF13416">
    <property type="entry name" value="SBP_bac_8"/>
    <property type="match status" value="1"/>
</dbReference>
<dbReference type="InterPro" id="IPR006311">
    <property type="entry name" value="TAT_signal"/>
</dbReference>
<keyword evidence="3" id="KW-1185">Reference proteome</keyword>
<evidence type="ECO:0000313" key="2">
    <source>
        <dbReference type="EMBL" id="MFC4134475.1"/>
    </source>
</evidence>
<evidence type="ECO:0000256" key="1">
    <source>
        <dbReference type="SAM" id="SignalP"/>
    </source>
</evidence>
<dbReference type="SUPFAM" id="SSF53850">
    <property type="entry name" value="Periplasmic binding protein-like II"/>
    <property type="match status" value="1"/>
</dbReference>
<comment type="caution">
    <text evidence="2">The sequence shown here is derived from an EMBL/GenBank/DDBJ whole genome shotgun (WGS) entry which is preliminary data.</text>
</comment>
<reference evidence="3" key="1">
    <citation type="journal article" date="2019" name="Int. J. Syst. Evol. Microbiol.">
        <title>The Global Catalogue of Microorganisms (GCM) 10K type strain sequencing project: providing services to taxonomists for standard genome sequencing and annotation.</title>
        <authorList>
            <consortium name="The Broad Institute Genomics Platform"/>
            <consortium name="The Broad Institute Genome Sequencing Center for Infectious Disease"/>
            <person name="Wu L."/>
            <person name="Ma J."/>
        </authorList>
    </citation>
    <scope>NUCLEOTIDE SEQUENCE [LARGE SCALE GENOMIC DNA]</scope>
    <source>
        <strain evidence="3">CGMCC 4.7289</strain>
    </source>
</reference>
<name>A0ABV8LTS6_9ACTN</name>
<dbReference type="PANTHER" id="PTHR43649">
    <property type="entry name" value="ARABINOSE-BINDING PROTEIN-RELATED"/>
    <property type="match status" value="1"/>
</dbReference>